<comment type="cofactor">
    <cofactor evidence="1">
        <name>FAD</name>
        <dbReference type="ChEBI" id="CHEBI:57692"/>
    </cofactor>
</comment>
<dbReference type="GO" id="GO:0051537">
    <property type="term" value="F:2 iron, 2 sulfur cluster binding"/>
    <property type="evidence" value="ECO:0007669"/>
    <property type="project" value="UniProtKB-KW"/>
</dbReference>
<evidence type="ECO:0000256" key="4">
    <source>
        <dbReference type="ARBA" id="ARBA00022723"/>
    </source>
</evidence>
<dbReference type="PRINTS" id="PR00410">
    <property type="entry name" value="PHEHYDRXLASE"/>
</dbReference>
<dbReference type="EMBL" id="AYKF01000116">
    <property type="protein sequence ID" value="ROO25248.1"/>
    <property type="molecule type" value="Genomic_DNA"/>
</dbReference>
<dbReference type="InterPro" id="IPR008333">
    <property type="entry name" value="Cbr1-like_FAD-bd_dom"/>
</dbReference>
<dbReference type="PANTHER" id="PTHR47354:SF6">
    <property type="entry name" value="NADH OXIDOREDUCTASE HCR"/>
    <property type="match status" value="1"/>
</dbReference>
<dbReference type="Pfam" id="PF00111">
    <property type="entry name" value="Fer2"/>
    <property type="match status" value="1"/>
</dbReference>
<keyword evidence="4" id="KW-0479">Metal-binding</keyword>
<dbReference type="SUPFAM" id="SSF52343">
    <property type="entry name" value="Ferredoxin reductase-like, C-terminal NADP-linked domain"/>
    <property type="match status" value="1"/>
</dbReference>
<gene>
    <name evidence="11" type="ORF">SAHL_14575</name>
</gene>
<dbReference type="InterPro" id="IPR050415">
    <property type="entry name" value="MRET"/>
</dbReference>
<dbReference type="CDD" id="cd00207">
    <property type="entry name" value="fer2"/>
    <property type="match status" value="1"/>
</dbReference>
<evidence type="ECO:0000256" key="6">
    <source>
        <dbReference type="ARBA" id="ARBA00023002"/>
    </source>
</evidence>
<organism evidence="11 12">
    <name type="scientific">Salinisphaera orenii YIM 95161</name>
    <dbReference type="NCBI Taxonomy" id="1051139"/>
    <lineage>
        <taxon>Bacteria</taxon>
        <taxon>Pseudomonadati</taxon>
        <taxon>Pseudomonadota</taxon>
        <taxon>Gammaproteobacteria</taxon>
        <taxon>Salinisphaerales</taxon>
        <taxon>Salinisphaeraceae</taxon>
        <taxon>Salinisphaera</taxon>
    </lineage>
</organism>
<feature type="domain" description="FAD-binding FR-type" evidence="10">
    <location>
        <begin position="23"/>
        <end position="125"/>
    </location>
</feature>
<comment type="caution">
    <text evidence="11">The sequence shown here is derived from an EMBL/GenBank/DDBJ whole genome shotgun (WGS) entry which is preliminary data.</text>
</comment>
<dbReference type="InterPro" id="IPR001433">
    <property type="entry name" value="OxRdtase_FAD/NAD-bd"/>
</dbReference>
<dbReference type="Pfam" id="PF00970">
    <property type="entry name" value="FAD_binding_6"/>
    <property type="match status" value="1"/>
</dbReference>
<keyword evidence="8" id="KW-0411">Iron-sulfur</keyword>
<keyword evidence="2" id="KW-0285">Flavoprotein</keyword>
<evidence type="ECO:0000256" key="3">
    <source>
        <dbReference type="ARBA" id="ARBA00022714"/>
    </source>
</evidence>
<dbReference type="GO" id="GO:0016491">
    <property type="term" value="F:oxidoreductase activity"/>
    <property type="evidence" value="ECO:0007669"/>
    <property type="project" value="UniProtKB-KW"/>
</dbReference>
<dbReference type="PANTHER" id="PTHR47354">
    <property type="entry name" value="NADH OXIDOREDUCTASE HCR"/>
    <property type="match status" value="1"/>
</dbReference>
<dbReference type="InterPro" id="IPR017927">
    <property type="entry name" value="FAD-bd_FR_type"/>
</dbReference>
<evidence type="ECO:0000256" key="2">
    <source>
        <dbReference type="ARBA" id="ARBA00022630"/>
    </source>
</evidence>
<sequence>MHRLTYPHGPDRFIELFDPTAVTDEVVGTISAIEHPTERSVRVSVRPNSRWAGFQAGQYVEFAMEIDGRRQRRMFSPAHSQHADGALEFTMSVNPDGVLTRHIKESARVGDHVVLGNVGGDFHLPLTRPERIVLLSAGSGITPVMSMLRTLIDERYDGAIDFIHYCRSTSDALYAAELEQYEGVLPGLQMHCIYTREGGEHFSADQLARLVPDYHDAQTFVCGPAALLEATRTLFDEQGIGERLHQEAFGLATPAASEDETGGEIHFKRSDRSTDNNGQTLLEQAEQAGLSPEHGCRMGVCFACSCTKTAGRVRDLRTGEVSGDGEQEIQICVSAPVGSVSLDI</sequence>
<evidence type="ECO:0000256" key="5">
    <source>
        <dbReference type="ARBA" id="ARBA00022827"/>
    </source>
</evidence>
<dbReference type="Pfam" id="PF00175">
    <property type="entry name" value="NAD_binding_1"/>
    <property type="match status" value="1"/>
</dbReference>
<dbReference type="InterPro" id="IPR001041">
    <property type="entry name" value="2Fe-2S_ferredoxin-type"/>
</dbReference>
<dbReference type="AlphaFoldDB" id="A0A423PHX9"/>
<dbReference type="Gene3D" id="3.40.50.80">
    <property type="entry name" value="Nucleotide-binding domain of ferredoxin-NADP reductase (FNR) module"/>
    <property type="match status" value="1"/>
</dbReference>
<dbReference type="SUPFAM" id="SSF54292">
    <property type="entry name" value="2Fe-2S ferredoxin-like"/>
    <property type="match status" value="1"/>
</dbReference>
<evidence type="ECO:0000256" key="1">
    <source>
        <dbReference type="ARBA" id="ARBA00001974"/>
    </source>
</evidence>
<keyword evidence="7" id="KW-0408">Iron</keyword>
<keyword evidence="3" id="KW-0001">2Fe-2S</keyword>
<dbReference type="Gene3D" id="2.40.30.10">
    <property type="entry name" value="Translation factors"/>
    <property type="match status" value="1"/>
</dbReference>
<proteinExistence type="inferred from homology"/>
<evidence type="ECO:0000256" key="9">
    <source>
        <dbReference type="ARBA" id="ARBA00061434"/>
    </source>
</evidence>
<evidence type="ECO:0000313" key="12">
    <source>
        <dbReference type="Proteomes" id="UP000285123"/>
    </source>
</evidence>
<evidence type="ECO:0000256" key="7">
    <source>
        <dbReference type="ARBA" id="ARBA00023004"/>
    </source>
</evidence>
<accession>A0A423PHX9</accession>
<dbReference type="SUPFAM" id="SSF63380">
    <property type="entry name" value="Riboflavin synthase domain-like"/>
    <property type="match status" value="1"/>
</dbReference>
<dbReference type="PROSITE" id="PS51384">
    <property type="entry name" value="FAD_FR"/>
    <property type="match status" value="1"/>
</dbReference>
<reference evidence="11 12" key="1">
    <citation type="submission" date="2013-10" db="EMBL/GenBank/DDBJ databases">
        <title>Salinisphaera halophila YIM 95161 Genome Sequencing.</title>
        <authorList>
            <person name="Lai Q."/>
            <person name="Li C."/>
            <person name="Shao Z."/>
        </authorList>
    </citation>
    <scope>NUCLEOTIDE SEQUENCE [LARGE SCALE GENOMIC DNA]</scope>
    <source>
        <strain evidence="11 12">YIM 95161</strain>
    </source>
</reference>
<keyword evidence="6" id="KW-0560">Oxidoreductase</keyword>
<dbReference type="InterPro" id="IPR017938">
    <property type="entry name" value="Riboflavin_synthase-like_b-brl"/>
</dbReference>
<dbReference type="Gene3D" id="3.10.20.30">
    <property type="match status" value="1"/>
</dbReference>
<evidence type="ECO:0000259" key="10">
    <source>
        <dbReference type="PROSITE" id="PS51384"/>
    </source>
</evidence>
<dbReference type="InterPro" id="IPR012675">
    <property type="entry name" value="Beta-grasp_dom_sf"/>
</dbReference>
<protein>
    <submittedName>
        <fullName evidence="11">Ferredoxin reductase</fullName>
    </submittedName>
</protein>
<keyword evidence="5" id="KW-0274">FAD</keyword>
<dbReference type="InterPro" id="IPR036010">
    <property type="entry name" value="2Fe-2S_ferredoxin-like_sf"/>
</dbReference>
<name>A0A423PHX9_9GAMM</name>
<dbReference type="Proteomes" id="UP000285123">
    <property type="component" value="Unassembled WGS sequence"/>
</dbReference>
<evidence type="ECO:0000256" key="8">
    <source>
        <dbReference type="ARBA" id="ARBA00023014"/>
    </source>
</evidence>
<comment type="similarity">
    <text evidence="9">In the N-terminal section; belongs to the FAD-binding oxidoreductase type 6 family.</text>
</comment>
<evidence type="ECO:0000313" key="11">
    <source>
        <dbReference type="EMBL" id="ROO25248.1"/>
    </source>
</evidence>
<dbReference type="InterPro" id="IPR039261">
    <property type="entry name" value="FNR_nucleotide-bd"/>
</dbReference>
<dbReference type="GO" id="GO:0046872">
    <property type="term" value="F:metal ion binding"/>
    <property type="evidence" value="ECO:0007669"/>
    <property type="project" value="UniProtKB-KW"/>
</dbReference>